<dbReference type="PANTHER" id="PTHR44591">
    <property type="entry name" value="STRESS RESPONSE REGULATOR PROTEIN 1"/>
    <property type="match status" value="1"/>
</dbReference>
<dbReference type="PROSITE" id="PS50110">
    <property type="entry name" value="RESPONSE_REGULATORY"/>
    <property type="match status" value="1"/>
</dbReference>
<evidence type="ECO:0000256" key="2">
    <source>
        <dbReference type="PROSITE-ProRule" id="PRU00169"/>
    </source>
</evidence>
<dbReference type="GO" id="GO:0000160">
    <property type="term" value="P:phosphorelay signal transduction system"/>
    <property type="evidence" value="ECO:0007669"/>
    <property type="project" value="InterPro"/>
</dbReference>
<accession>A0A1G7QM55</accession>
<dbReference type="Gene3D" id="3.40.50.2300">
    <property type="match status" value="1"/>
</dbReference>
<sequence>MAEKQVLLVEDEPNIAEAIRFILTRAGWKVSVEASGAAALARIAVLRPTAVMLDLMLPGCSGLEILAQLRADAELGRTPVLMLTARGQVRDREAAAAAGASAFLAKPFANADVLSALEAIAAPVLAGSALADPALAGPALSGSGKAV</sequence>
<dbReference type="Proteomes" id="UP000183812">
    <property type="component" value="Unassembled WGS sequence"/>
</dbReference>
<dbReference type="PANTHER" id="PTHR44591:SF3">
    <property type="entry name" value="RESPONSE REGULATORY DOMAIN-CONTAINING PROTEIN"/>
    <property type="match status" value="1"/>
</dbReference>
<dbReference type="SUPFAM" id="SSF52172">
    <property type="entry name" value="CheY-like"/>
    <property type="match status" value="1"/>
</dbReference>
<keyword evidence="1 2" id="KW-0597">Phosphoprotein</keyword>
<dbReference type="CDD" id="cd17574">
    <property type="entry name" value="REC_OmpR"/>
    <property type="match status" value="1"/>
</dbReference>
<evidence type="ECO:0000313" key="4">
    <source>
        <dbReference type="EMBL" id="SDF98710.1"/>
    </source>
</evidence>
<protein>
    <submittedName>
        <fullName evidence="4">Response regulator receiver domain-containing protein</fullName>
    </submittedName>
</protein>
<dbReference type="OrthoDB" id="9801602at2"/>
<feature type="modified residue" description="4-aspartylphosphate" evidence="2">
    <location>
        <position position="54"/>
    </location>
</feature>
<organism evidence="4 5">
    <name type="scientific">Rhodobacter capsulatus</name>
    <name type="common">Rhodopseudomonas capsulata</name>
    <dbReference type="NCBI Taxonomy" id="1061"/>
    <lineage>
        <taxon>Bacteria</taxon>
        <taxon>Pseudomonadati</taxon>
        <taxon>Pseudomonadota</taxon>
        <taxon>Alphaproteobacteria</taxon>
        <taxon>Rhodobacterales</taxon>
        <taxon>Rhodobacter group</taxon>
        <taxon>Rhodobacter</taxon>
    </lineage>
</organism>
<dbReference type="RefSeq" id="WP_074555862.1">
    <property type="nucleotide sequence ID" value="NZ_CP119563.1"/>
</dbReference>
<evidence type="ECO:0000256" key="1">
    <source>
        <dbReference type="ARBA" id="ARBA00022553"/>
    </source>
</evidence>
<evidence type="ECO:0000313" key="5">
    <source>
        <dbReference type="Proteomes" id="UP000183812"/>
    </source>
</evidence>
<evidence type="ECO:0000259" key="3">
    <source>
        <dbReference type="PROSITE" id="PS50110"/>
    </source>
</evidence>
<dbReference type="InterPro" id="IPR001789">
    <property type="entry name" value="Sig_transdc_resp-reg_receiver"/>
</dbReference>
<proteinExistence type="predicted"/>
<dbReference type="InterPro" id="IPR050595">
    <property type="entry name" value="Bact_response_regulator"/>
</dbReference>
<dbReference type="InterPro" id="IPR011006">
    <property type="entry name" value="CheY-like_superfamily"/>
</dbReference>
<dbReference type="Pfam" id="PF00072">
    <property type="entry name" value="Response_reg"/>
    <property type="match status" value="1"/>
</dbReference>
<feature type="domain" description="Response regulatory" evidence="3">
    <location>
        <begin position="5"/>
        <end position="121"/>
    </location>
</feature>
<dbReference type="EMBL" id="FNAY01000024">
    <property type="protein sequence ID" value="SDF98710.1"/>
    <property type="molecule type" value="Genomic_DNA"/>
</dbReference>
<gene>
    <name evidence="4" type="ORF">SAMN04244550_03220</name>
</gene>
<dbReference type="SMART" id="SM00448">
    <property type="entry name" value="REC"/>
    <property type="match status" value="1"/>
</dbReference>
<name>A0A1G7QM55_RHOCA</name>
<dbReference type="AlphaFoldDB" id="A0A1G7QM55"/>
<reference evidence="4 5" key="1">
    <citation type="submission" date="2016-10" db="EMBL/GenBank/DDBJ databases">
        <authorList>
            <person name="de Groot N.N."/>
        </authorList>
    </citation>
    <scope>NUCLEOTIDE SEQUENCE [LARGE SCALE GENOMIC DNA]</scope>
    <source>
        <strain evidence="5">DSM 938 / 37b4</strain>
    </source>
</reference>